<feature type="signal peptide" evidence="1">
    <location>
        <begin position="1"/>
        <end position="26"/>
    </location>
</feature>
<name>A0A7X0RRT9_9BACL</name>
<evidence type="ECO:0000313" key="3">
    <source>
        <dbReference type="Proteomes" id="UP000547209"/>
    </source>
</evidence>
<keyword evidence="3" id="KW-1185">Reference proteome</keyword>
<dbReference type="SUPFAM" id="SSF75005">
    <property type="entry name" value="Arabinanase/levansucrase/invertase"/>
    <property type="match status" value="1"/>
</dbReference>
<organism evidence="2 3">
    <name type="scientific">Cohnella nanjingensis</name>
    <dbReference type="NCBI Taxonomy" id="1387779"/>
    <lineage>
        <taxon>Bacteria</taxon>
        <taxon>Bacillati</taxon>
        <taxon>Bacillota</taxon>
        <taxon>Bacilli</taxon>
        <taxon>Bacillales</taxon>
        <taxon>Paenibacillaceae</taxon>
        <taxon>Cohnella</taxon>
    </lineage>
</organism>
<dbReference type="AlphaFoldDB" id="A0A7X0RRT9"/>
<gene>
    <name evidence="2" type="ORF">H7C19_17730</name>
</gene>
<evidence type="ECO:0000313" key="2">
    <source>
        <dbReference type="EMBL" id="MBB6672524.1"/>
    </source>
</evidence>
<feature type="chain" id="PRO_5031252490" evidence="1">
    <location>
        <begin position="27"/>
        <end position="493"/>
    </location>
</feature>
<dbReference type="EMBL" id="JACJVP010000028">
    <property type="protein sequence ID" value="MBB6672524.1"/>
    <property type="molecule type" value="Genomic_DNA"/>
</dbReference>
<proteinExistence type="predicted"/>
<dbReference type="RefSeq" id="WP_185144006.1">
    <property type="nucleotide sequence ID" value="NZ_JACJVP010000028.1"/>
</dbReference>
<keyword evidence="1" id="KW-0732">Signal</keyword>
<sequence>MVKWMSKLGLLSALAFLFSFNGLATAAISWNEGTLQAVVDPSGNFYAYAPTVIEDGGTEHIYTCHNSEDGIIRDSVYYTQRVNGSITQTKEVLRHGEPGSWDSQNVCDTAVVGGKFLYNGITYDYAMFYLGNNLPCSCNNQIGVAFSNDLSADSWTKYPGPIVTYPLDGVSWGVGQQSATSVDGNGRVLLFYTLKDSTNAVKLMRVDANLHDMSSYTISSPMQLSNNGLVGIDGSPNNLDNIDIVYDSSRDRFYAITEMQPYPTDNPSYISVAEQIVSIPAIHIWNGGGTWRYEGKIDAGLTGSKRNHNAGIARTIWGGLPSFTSIRALFTKSCAGAECTSIPEWTYDVWSVDGSLSNDPAVVVNDGTVGTGTNQFNYSGNWHAGTQISAYGEDEHWSSEPGAYYTMIFAGQGFQLYGSRGSFFGIAAISVDGGPETMVDLYSGSYYRKDNVLLYTSPTLPSGNHTLKVRVTGTANLDSDNVYVSADRIEVTP</sequence>
<evidence type="ECO:0000256" key="1">
    <source>
        <dbReference type="SAM" id="SignalP"/>
    </source>
</evidence>
<dbReference type="InterPro" id="IPR023296">
    <property type="entry name" value="Glyco_hydro_beta-prop_sf"/>
</dbReference>
<dbReference type="Gene3D" id="2.115.10.20">
    <property type="entry name" value="Glycosyl hydrolase domain, family 43"/>
    <property type="match status" value="1"/>
</dbReference>
<dbReference type="Proteomes" id="UP000547209">
    <property type="component" value="Unassembled WGS sequence"/>
</dbReference>
<protein>
    <submittedName>
        <fullName evidence="2">Uncharacterized protein</fullName>
    </submittedName>
</protein>
<reference evidence="2 3" key="1">
    <citation type="submission" date="2020-08" db="EMBL/GenBank/DDBJ databases">
        <title>Cohnella phylogeny.</title>
        <authorList>
            <person name="Dunlap C."/>
        </authorList>
    </citation>
    <scope>NUCLEOTIDE SEQUENCE [LARGE SCALE GENOMIC DNA]</scope>
    <source>
        <strain evidence="2 3">DSM 28246</strain>
    </source>
</reference>
<accession>A0A7X0RRT9</accession>
<comment type="caution">
    <text evidence="2">The sequence shown here is derived from an EMBL/GenBank/DDBJ whole genome shotgun (WGS) entry which is preliminary data.</text>
</comment>
<dbReference type="Gene3D" id="2.60.120.260">
    <property type="entry name" value="Galactose-binding domain-like"/>
    <property type="match status" value="1"/>
</dbReference>